<reference evidence="3" key="2">
    <citation type="submission" date="2015-01" db="EMBL/GenBank/DDBJ databases">
        <title>Evolutionary Origins and Diversification of the Mycorrhizal Mutualists.</title>
        <authorList>
            <consortium name="DOE Joint Genome Institute"/>
            <consortium name="Mycorrhizal Genomics Consortium"/>
            <person name="Kohler A."/>
            <person name="Kuo A."/>
            <person name="Nagy L.G."/>
            <person name="Floudas D."/>
            <person name="Copeland A."/>
            <person name="Barry K.W."/>
            <person name="Cichocki N."/>
            <person name="Veneault-Fourrey C."/>
            <person name="LaButti K."/>
            <person name="Lindquist E.A."/>
            <person name="Lipzen A."/>
            <person name="Lundell T."/>
            <person name="Morin E."/>
            <person name="Murat C."/>
            <person name="Riley R."/>
            <person name="Ohm R."/>
            <person name="Sun H."/>
            <person name="Tunlid A."/>
            <person name="Henrissat B."/>
            <person name="Grigoriev I.V."/>
            <person name="Hibbett D.S."/>
            <person name="Martin F."/>
        </authorList>
    </citation>
    <scope>NUCLEOTIDE SEQUENCE [LARGE SCALE GENOMIC DNA]</scope>
    <source>
        <strain evidence="3">Ve08.2h10</strain>
    </source>
</reference>
<protein>
    <submittedName>
        <fullName evidence="2">Uncharacterized protein</fullName>
    </submittedName>
</protein>
<dbReference type="InParanoid" id="A0A0D0CUE3"/>
<dbReference type="AlphaFoldDB" id="A0A0D0CUE3"/>
<proteinExistence type="predicted"/>
<keyword evidence="3" id="KW-1185">Reference proteome</keyword>
<gene>
    <name evidence="2" type="ORF">PAXRUDRAFT_770686</name>
</gene>
<dbReference type="Proteomes" id="UP000054538">
    <property type="component" value="Unassembled WGS sequence"/>
</dbReference>
<evidence type="ECO:0000313" key="3">
    <source>
        <dbReference type="Proteomes" id="UP000054538"/>
    </source>
</evidence>
<name>A0A0D0CUE3_9AGAM</name>
<feature type="non-terminal residue" evidence="2">
    <location>
        <position position="158"/>
    </location>
</feature>
<evidence type="ECO:0000256" key="1">
    <source>
        <dbReference type="SAM" id="MobiDB-lite"/>
    </source>
</evidence>
<evidence type="ECO:0000313" key="2">
    <source>
        <dbReference type="EMBL" id="KIK79053.1"/>
    </source>
</evidence>
<reference evidence="2 3" key="1">
    <citation type="submission" date="2014-04" db="EMBL/GenBank/DDBJ databases">
        <authorList>
            <consortium name="DOE Joint Genome Institute"/>
            <person name="Kuo A."/>
            <person name="Kohler A."/>
            <person name="Jargeat P."/>
            <person name="Nagy L.G."/>
            <person name="Floudas D."/>
            <person name="Copeland A."/>
            <person name="Barry K.W."/>
            <person name="Cichocki N."/>
            <person name="Veneault-Fourrey C."/>
            <person name="LaButti K."/>
            <person name="Lindquist E.A."/>
            <person name="Lipzen A."/>
            <person name="Lundell T."/>
            <person name="Morin E."/>
            <person name="Murat C."/>
            <person name="Sun H."/>
            <person name="Tunlid A."/>
            <person name="Henrissat B."/>
            <person name="Grigoriev I.V."/>
            <person name="Hibbett D.S."/>
            <person name="Martin F."/>
            <person name="Nordberg H.P."/>
            <person name="Cantor M.N."/>
            <person name="Hua S.X."/>
        </authorList>
    </citation>
    <scope>NUCLEOTIDE SEQUENCE [LARGE SCALE GENOMIC DNA]</scope>
    <source>
        <strain evidence="2 3">Ve08.2h10</strain>
    </source>
</reference>
<organism evidence="2 3">
    <name type="scientific">Paxillus rubicundulus Ve08.2h10</name>
    <dbReference type="NCBI Taxonomy" id="930991"/>
    <lineage>
        <taxon>Eukaryota</taxon>
        <taxon>Fungi</taxon>
        <taxon>Dikarya</taxon>
        <taxon>Basidiomycota</taxon>
        <taxon>Agaricomycotina</taxon>
        <taxon>Agaricomycetes</taxon>
        <taxon>Agaricomycetidae</taxon>
        <taxon>Boletales</taxon>
        <taxon>Paxilineae</taxon>
        <taxon>Paxillaceae</taxon>
        <taxon>Paxillus</taxon>
    </lineage>
</organism>
<sequence>METGSSLLERPSKQPCSPSLSVQWNMQHGKCTSHNFLPQFTSHNTNKSLSLIKQPNSMSPIKNTFTSLTLPNLTTFKPPSSLPLAWVQVAETGQNVVTNGIVDLVTNLQLNANMSMHVTNVDVGVHIRDQSVPELEFLNDSIARGQKFRRKMIWEKGI</sequence>
<accession>A0A0D0CUE3</accession>
<dbReference type="HOGENOM" id="CLU_1673465_0_0_1"/>
<feature type="region of interest" description="Disordered" evidence="1">
    <location>
        <begin position="1"/>
        <end position="20"/>
    </location>
</feature>
<dbReference type="EMBL" id="KN826390">
    <property type="protein sequence ID" value="KIK79053.1"/>
    <property type="molecule type" value="Genomic_DNA"/>
</dbReference>
<dbReference type="OrthoDB" id="10667989at2759"/>